<feature type="domain" description="Glycosyltransferase 2-like" evidence="5">
    <location>
        <begin position="8"/>
        <end position="162"/>
    </location>
</feature>
<keyword evidence="3" id="KW-0328">Glycosyltransferase</keyword>
<dbReference type="RefSeq" id="WP_150353228.1">
    <property type="nucleotide sequence ID" value="NZ_RZNZ01000001.1"/>
</dbReference>
<gene>
    <name evidence="7" type="ORF">EM848_01405</name>
    <name evidence="6" type="ORF">EMO90_00120</name>
</gene>
<dbReference type="EMBL" id="RZOA01000002">
    <property type="protein sequence ID" value="KAA8824494.1"/>
    <property type="molecule type" value="Genomic_DNA"/>
</dbReference>
<proteinExistence type="inferred from homology"/>
<name>A0A5J5DZV3_9BIFI</name>
<organism evidence="7 8">
    <name type="scientific">Bifidobacterium vespertilionis</name>
    <dbReference type="NCBI Taxonomy" id="2562524"/>
    <lineage>
        <taxon>Bacteria</taxon>
        <taxon>Bacillati</taxon>
        <taxon>Actinomycetota</taxon>
        <taxon>Actinomycetes</taxon>
        <taxon>Bifidobacteriales</taxon>
        <taxon>Bifidobacteriaceae</taxon>
        <taxon>Bifidobacterium</taxon>
    </lineage>
</organism>
<comment type="pathway">
    <text evidence="1">Cell wall biogenesis; cell wall polysaccharide biosynthesis.</text>
</comment>
<protein>
    <submittedName>
        <fullName evidence="7">Glycosyltransferase</fullName>
    </submittedName>
</protein>
<evidence type="ECO:0000256" key="1">
    <source>
        <dbReference type="ARBA" id="ARBA00004776"/>
    </source>
</evidence>
<evidence type="ECO:0000259" key="5">
    <source>
        <dbReference type="Pfam" id="PF00535"/>
    </source>
</evidence>
<keyword evidence="9" id="KW-1185">Reference proteome</keyword>
<dbReference type="OrthoDB" id="7665907at2"/>
<dbReference type="InterPro" id="IPR029044">
    <property type="entry name" value="Nucleotide-diphossugar_trans"/>
</dbReference>
<dbReference type="InterPro" id="IPR001173">
    <property type="entry name" value="Glyco_trans_2-like"/>
</dbReference>
<dbReference type="PANTHER" id="PTHR43179:SF12">
    <property type="entry name" value="GALACTOFURANOSYLTRANSFERASE GLFT2"/>
    <property type="match status" value="1"/>
</dbReference>
<evidence type="ECO:0000256" key="4">
    <source>
        <dbReference type="ARBA" id="ARBA00022679"/>
    </source>
</evidence>
<dbReference type="Proteomes" id="UP000374630">
    <property type="component" value="Unassembled WGS sequence"/>
</dbReference>
<dbReference type="AlphaFoldDB" id="A0A5J5DZV3"/>
<dbReference type="PANTHER" id="PTHR43179">
    <property type="entry name" value="RHAMNOSYLTRANSFERASE WBBL"/>
    <property type="match status" value="1"/>
</dbReference>
<reference evidence="8 9" key="1">
    <citation type="journal article" date="2019" name="Syst. Appl. Microbiol.">
        <title>Characterization of Bifidobacterium species in feaces of the Egyptian fruit bat: Description of B. vespertilionis sp. nov. and B. rousetti sp. nov.</title>
        <authorList>
            <person name="Modesto M."/>
            <person name="Satti M."/>
            <person name="Watanabe K."/>
            <person name="Puglisi E."/>
            <person name="Morelli L."/>
            <person name="Huang C.-H."/>
            <person name="Liou J.-S."/>
            <person name="Miyashita M."/>
            <person name="Tamura T."/>
            <person name="Saito S."/>
            <person name="Mori K."/>
            <person name="Huang L."/>
            <person name="Sciavilla P."/>
            <person name="Sandri C."/>
            <person name="Spiezio C."/>
            <person name="Vitali F."/>
            <person name="Cavalieri D."/>
            <person name="Perpetuini G."/>
            <person name="Tofalo R."/>
            <person name="Bonetti A."/>
            <person name="Arita M."/>
            <person name="Mattarelli P."/>
        </authorList>
    </citation>
    <scope>NUCLEOTIDE SEQUENCE [LARGE SCALE GENOMIC DNA]</scope>
    <source>
        <strain evidence="6 9">RST16</strain>
        <strain evidence="7 8">RST8</strain>
    </source>
</reference>
<evidence type="ECO:0000313" key="8">
    <source>
        <dbReference type="Proteomes" id="UP000345527"/>
    </source>
</evidence>
<evidence type="ECO:0000313" key="9">
    <source>
        <dbReference type="Proteomes" id="UP000374630"/>
    </source>
</evidence>
<dbReference type="SUPFAM" id="SSF53448">
    <property type="entry name" value="Nucleotide-diphospho-sugar transferases"/>
    <property type="match status" value="1"/>
</dbReference>
<dbReference type="EMBL" id="RZNZ01000001">
    <property type="protein sequence ID" value="KAA8822444.1"/>
    <property type="molecule type" value="Genomic_DNA"/>
</dbReference>
<comment type="similarity">
    <text evidence="2">Belongs to the glycosyltransferase 2 family.</text>
</comment>
<dbReference type="Gene3D" id="3.90.550.10">
    <property type="entry name" value="Spore Coat Polysaccharide Biosynthesis Protein SpsA, Chain A"/>
    <property type="match status" value="1"/>
</dbReference>
<keyword evidence="4 7" id="KW-0808">Transferase</keyword>
<accession>A0A5J5DZV3</accession>
<comment type="caution">
    <text evidence="7">The sequence shown here is derived from an EMBL/GenBank/DDBJ whole genome shotgun (WGS) entry which is preliminary data.</text>
</comment>
<evidence type="ECO:0000313" key="6">
    <source>
        <dbReference type="EMBL" id="KAA8822444.1"/>
    </source>
</evidence>
<dbReference type="Pfam" id="PF00535">
    <property type="entry name" value="Glycos_transf_2"/>
    <property type="match status" value="1"/>
</dbReference>
<evidence type="ECO:0000256" key="2">
    <source>
        <dbReference type="ARBA" id="ARBA00006739"/>
    </source>
</evidence>
<sequence>MNTATVTAVVVSYNRPQLLKECLDGIMAQNRPADHVIAIDNASTDDAADVAKAHPVGARVVELTRNYGGAGGFCAGMAMALQSTPQPDFLWVMDDDTIPTPTALNELLKAAQACRDANGELPTVLGSKTLWVDGREHPMSRPRPRTWTFRGERDLPGCEGAFQARSMSFVSCLVDAHAMAALRALPRTAFFLWNDDFEFTTRLLKRSLGYYVPSSEVVHKTKVFGSSDADPGMRFRFEVRNKLWMMRWCAQDFTAPEYVEFLLKTVRRWVLTFARSSDRALLRRSGAEGLREALGSRPAPNAELLAAEPEAAQAVRAVEG</sequence>
<evidence type="ECO:0000313" key="7">
    <source>
        <dbReference type="EMBL" id="KAA8824494.1"/>
    </source>
</evidence>
<evidence type="ECO:0000256" key="3">
    <source>
        <dbReference type="ARBA" id="ARBA00022676"/>
    </source>
</evidence>
<dbReference type="Proteomes" id="UP000345527">
    <property type="component" value="Unassembled WGS sequence"/>
</dbReference>
<dbReference type="GO" id="GO:0016757">
    <property type="term" value="F:glycosyltransferase activity"/>
    <property type="evidence" value="ECO:0007669"/>
    <property type="project" value="UniProtKB-KW"/>
</dbReference>